<reference evidence="2" key="2">
    <citation type="submission" date="2020-09" db="EMBL/GenBank/DDBJ databases">
        <authorList>
            <person name="Sun Q."/>
            <person name="Ohkuma M."/>
        </authorList>
    </citation>
    <scope>NUCLEOTIDE SEQUENCE</scope>
    <source>
        <strain evidence="2">JCM 5016</strain>
    </source>
</reference>
<evidence type="ECO:0000313" key="3">
    <source>
        <dbReference type="Proteomes" id="UP000623010"/>
    </source>
</evidence>
<comment type="caution">
    <text evidence="2">The sequence shown here is derived from an EMBL/GenBank/DDBJ whole genome shotgun (WGS) entry which is preliminary data.</text>
</comment>
<name>A0A918RBQ0_9ACTN</name>
<reference evidence="2" key="1">
    <citation type="journal article" date="2014" name="Int. J. Syst. Evol. Microbiol.">
        <title>Complete genome sequence of Corynebacterium casei LMG S-19264T (=DSM 44701T), isolated from a smear-ripened cheese.</title>
        <authorList>
            <consortium name="US DOE Joint Genome Institute (JGI-PGF)"/>
            <person name="Walter F."/>
            <person name="Albersmeier A."/>
            <person name="Kalinowski J."/>
            <person name="Ruckert C."/>
        </authorList>
    </citation>
    <scope>NUCLEOTIDE SEQUENCE</scope>
    <source>
        <strain evidence="2">JCM 5016</strain>
    </source>
</reference>
<sequence length="55" mass="6313">MMLKTAIFAAWAVMLILVNKFVLANDWAEYAFTFVSAVIMEFLMSKAGRTKQHQQ</sequence>
<gene>
    <name evidence="2" type="ORF">GCM10010389_31380</name>
</gene>
<organism evidence="2 3">
    <name type="scientific">Streptomyces echinoruber</name>
    <dbReference type="NCBI Taxonomy" id="68898"/>
    <lineage>
        <taxon>Bacteria</taxon>
        <taxon>Bacillati</taxon>
        <taxon>Actinomycetota</taxon>
        <taxon>Actinomycetes</taxon>
        <taxon>Kitasatosporales</taxon>
        <taxon>Streptomycetaceae</taxon>
        <taxon>Streptomyces</taxon>
    </lineage>
</organism>
<dbReference type="RefSeq" id="WP_190058033.1">
    <property type="nucleotide sequence ID" value="NZ_BMWH01000011.1"/>
</dbReference>
<protein>
    <submittedName>
        <fullName evidence="2">Uncharacterized protein</fullName>
    </submittedName>
</protein>
<keyword evidence="1" id="KW-0472">Membrane</keyword>
<dbReference type="EMBL" id="BMWH01000011">
    <property type="protein sequence ID" value="GGZ90712.1"/>
    <property type="molecule type" value="Genomic_DNA"/>
</dbReference>
<proteinExistence type="predicted"/>
<feature type="transmembrane region" description="Helical" evidence="1">
    <location>
        <begin position="30"/>
        <end position="48"/>
    </location>
</feature>
<keyword evidence="1" id="KW-1133">Transmembrane helix</keyword>
<keyword evidence="3" id="KW-1185">Reference proteome</keyword>
<evidence type="ECO:0000313" key="2">
    <source>
        <dbReference type="EMBL" id="GGZ90712.1"/>
    </source>
</evidence>
<dbReference type="AlphaFoldDB" id="A0A918RBQ0"/>
<dbReference type="Proteomes" id="UP000623010">
    <property type="component" value="Unassembled WGS sequence"/>
</dbReference>
<keyword evidence="1" id="KW-0812">Transmembrane</keyword>
<evidence type="ECO:0000256" key="1">
    <source>
        <dbReference type="SAM" id="Phobius"/>
    </source>
</evidence>
<accession>A0A918RBQ0</accession>